<dbReference type="SUPFAM" id="SSF56112">
    <property type="entry name" value="Protein kinase-like (PK-like)"/>
    <property type="match status" value="1"/>
</dbReference>
<accession>A0AAD7A9N6</accession>
<dbReference type="PROSITE" id="PS00109">
    <property type="entry name" value="PROTEIN_KINASE_TYR"/>
    <property type="match status" value="1"/>
</dbReference>
<evidence type="ECO:0000313" key="4">
    <source>
        <dbReference type="Proteomes" id="UP001218218"/>
    </source>
</evidence>
<name>A0AAD7A9N6_9AGAR</name>
<dbReference type="InterPro" id="IPR008266">
    <property type="entry name" value="Tyr_kinase_AS"/>
</dbReference>
<dbReference type="Pfam" id="PF17667">
    <property type="entry name" value="Pkinase_fungal"/>
    <property type="match status" value="1"/>
</dbReference>
<dbReference type="Gene3D" id="1.10.510.10">
    <property type="entry name" value="Transferase(Phosphotransferase) domain 1"/>
    <property type="match status" value="1"/>
</dbReference>
<feature type="domain" description="Fungal-type protein kinase" evidence="2">
    <location>
        <begin position="143"/>
        <end position="488"/>
    </location>
</feature>
<dbReference type="Proteomes" id="UP001218218">
    <property type="component" value="Unassembled WGS sequence"/>
</dbReference>
<reference evidence="3" key="1">
    <citation type="submission" date="2023-03" db="EMBL/GenBank/DDBJ databases">
        <title>Massive genome expansion in bonnet fungi (Mycena s.s.) driven by repeated elements and novel gene families across ecological guilds.</title>
        <authorList>
            <consortium name="Lawrence Berkeley National Laboratory"/>
            <person name="Harder C.B."/>
            <person name="Miyauchi S."/>
            <person name="Viragh M."/>
            <person name="Kuo A."/>
            <person name="Thoen E."/>
            <person name="Andreopoulos B."/>
            <person name="Lu D."/>
            <person name="Skrede I."/>
            <person name="Drula E."/>
            <person name="Henrissat B."/>
            <person name="Morin E."/>
            <person name="Kohler A."/>
            <person name="Barry K."/>
            <person name="LaButti K."/>
            <person name="Morin E."/>
            <person name="Salamov A."/>
            <person name="Lipzen A."/>
            <person name="Mereny Z."/>
            <person name="Hegedus B."/>
            <person name="Baldrian P."/>
            <person name="Stursova M."/>
            <person name="Weitz H."/>
            <person name="Taylor A."/>
            <person name="Grigoriev I.V."/>
            <person name="Nagy L.G."/>
            <person name="Martin F."/>
            <person name="Kauserud H."/>
        </authorList>
    </citation>
    <scope>NUCLEOTIDE SEQUENCE</scope>
    <source>
        <strain evidence="3">CBHHK002</strain>
    </source>
</reference>
<dbReference type="InterPro" id="IPR040976">
    <property type="entry name" value="Pkinase_fungal"/>
</dbReference>
<dbReference type="EMBL" id="JARIHO010000012">
    <property type="protein sequence ID" value="KAJ7352432.1"/>
    <property type="molecule type" value="Genomic_DNA"/>
</dbReference>
<evidence type="ECO:0000313" key="3">
    <source>
        <dbReference type="EMBL" id="KAJ7352432.1"/>
    </source>
</evidence>
<sequence>MPTALLHERLAQDLTEATVHNVPGFVEHIFPDERLPLPVDTLVEALTGIRGSHSMYQQRVLRKPDCWWPTFPQSLQPFPDTFATQLAAFLNQIGDTMREVCRISGSGLPRKKRWWSSAYAQESLPIPGHCVAAYPALVLFDNKPEDGEEGWNTALSMAELVYSDDYDSATSLHRLVRDASDTFFNQDDRRFQVGLTFAARIVRLVLIDHSGVVTSESFNIDEQPDLLVRSIAGLMFSGRPSIGFDTTITTSKNGQRQLKVGEDIYDIVGSLAMTHDVRGKATVVWHARRNDVDFVIKDNWNDPRHTHIEASVLETAKDIPGIAKLVVLETVMINRTKDSTATLRSILNGHSPEFRLHQRLVMTPFAQKISHFRTKKELISVFIDTIEAHRSLVEKNILHSDISPNNLMISDEPNGRFPSDHSSFDKPLRRGLLIDVDCALELDNIGYWVGFVGTFPFISSAVLIHGSSTKQKPSDDLESFWWVLAYICIRYAGPCNTTRADFHATIEGVRAFNPDEHQAGDTGRYKRHLLAAKGALEHDIFPKFSVYFEDLKPCVVELRSAFTKNKNKFVYDTMLDVLRRTRDSLPTVENWSAHNDPVHRLERSAGGSPAAKRRRGVTR</sequence>
<protein>
    <recommendedName>
        <fullName evidence="2">Fungal-type protein kinase domain-containing protein</fullName>
    </recommendedName>
</protein>
<proteinExistence type="predicted"/>
<gene>
    <name evidence="3" type="ORF">DFH08DRAFT_1078119</name>
</gene>
<dbReference type="InterPro" id="IPR011009">
    <property type="entry name" value="Kinase-like_dom_sf"/>
</dbReference>
<organism evidence="3 4">
    <name type="scientific">Mycena albidolilacea</name>
    <dbReference type="NCBI Taxonomy" id="1033008"/>
    <lineage>
        <taxon>Eukaryota</taxon>
        <taxon>Fungi</taxon>
        <taxon>Dikarya</taxon>
        <taxon>Basidiomycota</taxon>
        <taxon>Agaricomycotina</taxon>
        <taxon>Agaricomycetes</taxon>
        <taxon>Agaricomycetidae</taxon>
        <taxon>Agaricales</taxon>
        <taxon>Marasmiineae</taxon>
        <taxon>Mycenaceae</taxon>
        <taxon>Mycena</taxon>
    </lineage>
</organism>
<dbReference type="GO" id="GO:0004672">
    <property type="term" value="F:protein kinase activity"/>
    <property type="evidence" value="ECO:0007669"/>
    <property type="project" value="InterPro"/>
</dbReference>
<evidence type="ECO:0000256" key="1">
    <source>
        <dbReference type="SAM" id="MobiDB-lite"/>
    </source>
</evidence>
<evidence type="ECO:0000259" key="2">
    <source>
        <dbReference type="Pfam" id="PF17667"/>
    </source>
</evidence>
<keyword evidence="4" id="KW-1185">Reference proteome</keyword>
<dbReference type="PANTHER" id="PTHR38248:SF2">
    <property type="entry name" value="FUNK1 11"/>
    <property type="match status" value="1"/>
</dbReference>
<dbReference type="AlphaFoldDB" id="A0AAD7A9N6"/>
<comment type="caution">
    <text evidence="3">The sequence shown here is derived from an EMBL/GenBank/DDBJ whole genome shotgun (WGS) entry which is preliminary data.</text>
</comment>
<dbReference type="PANTHER" id="PTHR38248">
    <property type="entry name" value="FUNK1 6"/>
    <property type="match status" value="1"/>
</dbReference>
<feature type="region of interest" description="Disordered" evidence="1">
    <location>
        <begin position="599"/>
        <end position="619"/>
    </location>
</feature>